<keyword evidence="2" id="KW-1185">Reference proteome</keyword>
<gene>
    <name evidence="1" type="ORF">TTHERM_000002749</name>
</gene>
<organism evidence="1 2">
    <name type="scientific">Tetrahymena thermophila (strain SB210)</name>
    <dbReference type="NCBI Taxonomy" id="312017"/>
    <lineage>
        <taxon>Eukaryota</taxon>
        <taxon>Sar</taxon>
        <taxon>Alveolata</taxon>
        <taxon>Ciliophora</taxon>
        <taxon>Intramacronucleata</taxon>
        <taxon>Oligohymenophorea</taxon>
        <taxon>Hymenostomatida</taxon>
        <taxon>Tetrahymenina</taxon>
        <taxon>Tetrahymenidae</taxon>
        <taxon>Tetrahymena</taxon>
    </lineage>
</organism>
<evidence type="ECO:0000313" key="2">
    <source>
        <dbReference type="Proteomes" id="UP000009168"/>
    </source>
</evidence>
<accession>W7XEV8</accession>
<name>W7XEV8_TETTS</name>
<reference evidence="2" key="1">
    <citation type="journal article" date="2006" name="PLoS Biol.">
        <title>Macronuclear genome sequence of the ciliate Tetrahymena thermophila, a model eukaryote.</title>
        <authorList>
            <person name="Eisen J.A."/>
            <person name="Coyne R.S."/>
            <person name="Wu M."/>
            <person name="Wu D."/>
            <person name="Thiagarajan M."/>
            <person name="Wortman J.R."/>
            <person name="Badger J.H."/>
            <person name="Ren Q."/>
            <person name="Amedeo P."/>
            <person name="Jones K.M."/>
            <person name="Tallon L.J."/>
            <person name="Delcher A.L."/>
            <person name="Salzberg S.L."/>
            <person name="Silva J.C."/>
            <person name="Haas B.J."/>
            <person name="Majoros W.H."/>
            <person name="Farzad M."/>
            <person name="Carlton J.M."/>
            <person name="Smith R.K. Jr."/>
            <person name="Garg J."/>
            <person name="Pearlman R.E."/>
            <person name="Karrer K.M."/>
            <person name="Sun L."/>
            <person name="Manning G."/>
            <person name="Elde N.C."/>
            <person name="Turkewitz A.P."/>
            <person name="Asai D.J."/>
            <person name="Wilkes D.E."/>
            <person name="Wang Y."/>
            <person name="Cai H."/>
            <person name="Collins K."/>
            <person name="Stewart B.A."/>
            <person name="Lee S.R."/>
            <person name="Wilamowska K."/>
            <person name="Weinberg Z."/>
            <person name="Ruzzo W.L."/>
            <person name="Wloga D."/>
            <person name="Gaertig J."/>
            <person name="Frankel J."/>
            <person name="Tsao C.-C."/>
            <person name="Gorovsky M.A."/>
            <person name="Keeling P.J."/>
            <person name="Waller R.F."/>
            <person name="Patron N.J."/>
            <person name="Cherry J.M."/>
            <person name="Stover N.A."/>
            <person name="Krieger C.J."/>
            <person name="del Toro C."/>
            <person name="Ryder H.F."/>
            <person name="Williamson S.C."/>
            <person name="Barbeau R.A."/>
            <person name="Hamilton E.P."/>
            <person name="Orias E."/>
        </authorList>
    </citation>
    <scope>NUCLEOTIDE SEQUENCE [LARGE SCALE GENOMIC DNA]</scope>
    <source>
        <strain evidence="2">SB210</strain>
    </source>
</reference>
<proteinExistence type="predicted"/>
<sequence>MLLFYQQFFKKDANQFQFLSYYQLKRYQSVSCKKNQLYNIGKKLIEKTSNSRFTLGKLEDLKKHKIIKQME</sequence>
<evidence type="ECO:0000313" key="1">
    <source>
        <dbReference type="EMBL" id="EWS76302.1"/>
    </source>
</evidence>
<dbReference type="RefSeq" id="XP_012651086.1">
    <property type="nucleotide sequence ID" value="XM_012795632.1"/>
</dbReference>
<protein>
    <submittedName>
        <fullName evidence="1">Uncharacterized protein</fullName>
    </submittedName>
</protein>
<dbReference type="Proteomes" id="UP000009168">
    <property type="component" value="Unassembled WGS sequence"/>
</dbReference>
<dbReference type="KEGG" id="tet:TTHERM_000002749"/>
<dbReference type="InParanoid" id="W7XEV8"/>
<dbReference type="AlphaFoldDB" id="W7XEV8"/>
<dbReference type="GeneID" id="24436767"/>
<dbReference type="EMBL" id="GG662845">
    <property type="protein sequence ID" value="EWS76302.1"/>
    <property type="molecule type" value="Genomic_DNA"/>
</dbReference>